<dbReference type="InterPro" id="IPR042178">
    <property type="entry name" value="Serpin_sf_1"/>
</dbReference>
<dbReference type="Pfam" id="PF00079">
    <property type="entry name" value="Serpin"/>
    <property type="match status" value="1"/>
</dbReference>
<evidence type="ECO:0000259" key="3">
    <source>
        <dbReference type="SMART" id="SM00093"/>
    </source>
</evidence>
<dbReference type="SMART" id="SM00093">
    <property type="entry name" value="SERPIN"/>
    <property type="match status" value="1"/>
</dbReference>
<accession>A0AAX4JHL7</accession>
<dbReference type="InterPro" id="IPR036186">
    <property type="entry name" value="Serpin_sf"/>
</dbReference>
<protein>
    <submittedName>
        <fullName evidence="4">Serpin-type proteinase inhibitor 13</fullName>
    </submittedName>
</protein>
<proteinExistence type="inferred from homology"/>
<dbReference type="GO" id="GO:0005615">
    <property type="term" value="C:extracellular space"/>
    <property type="evidence" value="ECO:0007669"/>
    <property type="project" value="InterPro"/>
</dbReference>
<dbReference type="InterPro" id="IPR023795">
    <property type="entry name" value="Serpin_CS"/>
</dbReference>
<dbReference type="Gene3D" id="3.30.497.10">
    <property type="entry name" value="Antithrombin, subunit I, domain 2"/>
    <property type="match status" value="1"/>
</dbReference>
<dbReference type="GeneID" id="90543048"/>
<evidence type="ECO:0000313" key="5">
    <source>
        <dbReference type="Proteomes" id="UP001334084"/>
    </source>
</evidence>
<dbReference type="GO" id="GO:0004867">
    <property type="term" value="F:serine-type endopeptidase inhibitor activity"/>
    <property type="evidence" value="ECO:0007669"/>
    <property type="project" value="InterPro"/>
</dbReference>
<dbReference type="EMBL" id="CP142737">
    <property type="protein sequence ID" value="WUR05201.1"/>
    <property type="molecule type" value="Genomic_DNA"/>
</dbReference>
<dbReference type="RefSeq" id="XP_065331346.1">
    <property type="nucleotide sequence ID" value="XM_065475274.1"/>
</dbReference>
<evidence type="ECO:0000256" key="2">
    <source>
        <dbReference type="RuleBase" id="RU000411"/>
    </source>
</evidence>
<dbReference type="Proteomes" id="UP001334084">
    <property type="component" value="Chromosome 12"/>
</dbReference>
<dbReference type="PROSITE" id="PS00284">
    <property type="entry name" value="SERPIN"/>
    <property type="match status" value="1"/>
</dbReference>
<dbReference type="SUPFAM" id="SSF56574">
    <property type="entry name" value="Serpins"/>
    <property type="match status" value="1"/>
</dbReference>
<dbReference type="PANTHER" id="PTHR11461">
    <property type="entry name" value="SERINE PROTEASE INHIBITOR, SERPIN"/>
    <property type="match status" value="1"/>
</dbReference>
<sequence>MISQDKKLATNQAISPYSFSQAMGIVANGTNENMKNVWLHKMGFHEDVFHFNLESKKYYSLLISTKKKCVENERTAESSNERKEFSMHVTNIFKSITNRVYNATIIPFDPNNTEEALEKFNKLVALNTDNTIKKAIQSLSSDISVLLLNVLHLDFEWLYKYENCEYNTYEDDEKIVIKIPYSNEDYSFIAIMPKDAKYWNDIGFFLSLMTLKEAKLTFPKFEYENELNFSDYLPYLGRNDIMNDVTVIEEVDITKTIIKQKVFIKVNEYGTTNSTYVNQNIENCSYLDAQPIIINRPFFFYIIRHDVKVNSNLPIVVGKYLGREN</sequence>
<dbReference type="AlphaFoldDB" id="A0AAX4JHL7"/>
<dbReference type="InterPro" id="IPR000215">
    <property type="entry name" value="Serpin_fam"/>
</dbReference>
<dbReference type="KEGG" id="vnx:VNE69_12186"/>
<reference evidence="4" key="1">
    <citation type="journal article" date="2024" name="BMC Genomics">
        <title>Functional annotation of a divergent genome using sequence and structure-based similarity.</title>
        <authorList>
            <person name="Svedberg D."/>
            <person name="Winiger R.R."/>
            <person name="Berg A."/>
            <person name="Sharma H."/>
            <person name="Tellgren-Roth C."/>
            <person name="Debrunner-Vossbrinck B.A."/>
            <person name="Vossbrinck C.R."/>
            <person name="Barandun J."/>
        </authorList>
    </citation>
    <scope>NUCLEOTIDE SEQUENCE</scope>
    <source>
        <strain evidence="4">Illinois isolate</strain>
    </source>
</reference>
<dbReference type="PANTHER" id="PTHR11461:SF211">
    <property type="entry name" value="GH10112P-RELATED"/>
    <property type="match status" value="1"/>
</dbReference>
<dbReference type="InterPro" id="IPR023796">
    <property type="entry name" value="Serpin_dom"/>
</dbReference>
<evidence type="ECO:0000256" key="1">
    <source>
        <dbReference type="ARBA" id="ARBA00009500"/>
    </source>
</evidence>
<feature type="domain" description="Serpin" evidence="3">
    <location>
        <begin position="1"/>
        <end position="323"/>
    </location>
</feature>
<comment type="similarity">
    <text evidence="1 2">Belongs to the serpin family.</text>
</comment>
<evidence type="ECO:0000313" key="4">
    <source>
        <dbReference type="EMBL" id="WUR05201.1"/>
    </source>
</evidence>
<name>A0AAX4JHL7_9MICR</name>
<organism evidence="4 5">
    <name type="scientific">Vairimorpha necatrix</name>
    <dbReference type="NCBI Taxonomy" id="6039"/>
    <lineage>
        <taxon>Eukaryota</taxon>
        <taxon>Fungi</taxon>
        <taxon>Fungi incertae sedis</taxon>
        <taxon>Microsporidia</taxon>
        <taxon>Nosematidae</taxon>
        <taxon>Vairimorpha</taxon>
    </lineage>
</organism>
<gene>
    <name evidence="4" type="ORF">VNE69_12186</name>
</gene>
<keyword evidence="5" id="KW-1185">Reference proteome</keyword>